<comment type="domain">
    <text evidence="6">The nitrogen atoms of the two glycine residues in the GGXR motif define the oxyanion hole, and stabilize the oxyanion that forms during the nucleophilic attack by the catalytic serine during substrate cleavage.</text>
</comment>
<dbReference type="SUPFAM" id="SSF52151">
    <property type="entry name" value="FabD/lysophospholipase-like"/>
    <property type="match status" value="1"/>
</dbReference>
<feature type="short sequence motif" description="GXSXG" evidence="5">
    <location>
        <begin position="67"/>
        <end position="71"/>
    </location>
</feature>
<dbReference type="InterPro" id="IPR002641">
    <property type="entry name" value="PNPLA_dom"/>
</dbReference>
<comment type="caution">
    <text evidence="8">The sequence shown here is derived from an EMBL/GenBank/DDBJ whole genome shotgun (WGS) entry which is preliminary data.</text>
</comment>
<reference evidence="8" key="1">
    <citation type="journal article" date="2018" name="DNA Res.">
        <title>Multiple hybrid de novo genome assembly of finger millet, an orphan allotetraploid crop.</title>
        <authorList>
            <person name="Hatakeyama M."/>
            <person name="Aluri S."/>
            <person name="Balachadran M.T."/>
            <person name="Sivarajan S.R."/>
            <person name="Patrignani A."/>
            <person name="Gruter S."/>
            <person name="Poveda L."/>
            <person name="Shimizu-Inatsugi R."/>
            <person name="Baeten J."/>
            <person name="Francoijs K.J."/>
            <person name="Nataraja K.N."/>
            <person name="Reddy Y.A.N."/>
            <person name="Phadnis S."/>
            <person name="Ravikumar R.L."/>
            <person name="Schlapbach R."/>
            <person name="Sreeman S.M."/>
            <person name="Shimizu K.K."/>
        </authorList>
    </citation>
    <scope>NUCLEOTIDE SEQUENCE</scope>
</reference>
<comment type="similarity">
    <text evidence="1 6">Belongs to the patatin family.</text>
</comment>
<dbReference type="EC" id="3.1.1.-" evidence="6"/>
<keyword evidence="2" id="KW-0611">Plant defense</keyword>
<dbReference type="GO" id="GO:0047372">
    <property type="term" value="F:monoacylglycerol lipase activity"/>
    <property type="evidence" value="ECO:0007669"/>
    <property type="project" value="TreeGrafter"/>
</dbReference>
<dbReference type="Proteomes" id="UP001054889">
    <property type="component" value="Unassembled WGS sequence"/>
</dbReference>
<evidence type="ECO:0000256" key="2">
    <source>
        <dbReference type="ARBA" id="ARBA00022821"/>
    </source>
</evidence>
<dbReference type="AlphaFoldDB" id="A0AAV5D3P9"/>
<evidence type="ECO:0000313" key="8">
    <source>
        <dbReference type="EMBL" id="GJN04890.1"/>
    </source>
</evidence>
<dbReference type="Pfam" id="PF01734">
    <property type="entry name" value="Patatin"/>
    <property type="match status" value="1"/>
</dbReference>
<dbReference type="GO" id="GO:0006952">
    <property type="term" value="P:defense response"/>
    <property type="evidence" value="ECO:0007669"/>
    <property type="project" value="UniProtKB-KW"/>
</dbReference>
<evidence type="ECO:0000256" key="3">
    <source>
        <dbReference type="ARBA" id="ARBA00023098"/>
    </source>
</evidence>
<keyword evidence="5 6" id="KW-0442">Lipid degradation</keyword>
<feature type="domain" description="PNPLA" evidence="7">
    <location>
        <begin position="25"/>
        <end position="243"/>
    </location>
</feature>
<dbReference type="GO" id="GO:0016042">
    <property type="term" value="P:lipid catabolic process"/>
    <property type="evidence" value="ECO:0007669"/>
    <property type="project" value="UniProtKB-UniRule"/>
</dbReference>
<gene>
    <name evidence="8" type="primary">ga22470</name>
    <name evidence="8" type="ORF">PR202_ga22470</name>
</gene>
<dbReference type="GO" id="GO:0004620">
    <property type="term" value="F:phospholipase activity"/>
    <property type="evidence" value="ECO:0007669"/>
    <property type="project" value="TreeGrafter"/>
</dbReference>
<comment type="function">
    <text evidence="6">Lipolytic acyl hydrolase (LAH).</text>
</comment>
<protein>
    <recommendedName>
        <fullName evidence="6">Patatin</fullName>
        <ecNumber evidence="6">3.1.1.-</ecNumber>
    </recommendedName>
</protein>
<dbReference type="PANTHER" id="PTHR32176">
    <property type="entry name" value="XYLOSE ISOMERASE"/>
    <property type="match status" value="1"/>
</dbReference>
<dbReference type="Gene3D" id="3.40.1090.10">
    <property type="entry name" value="Cytosolic phospholipase A2 catalytic domain"/>
    <property type="match status" value="1"/>
</dbReference>
<evidence type="ECO:0000256" key="1">
    <source>
        <dbReference type="ARBA" id="ARBA00010240"/>
    </source>
</evidence>
<comment type="function">
    <text evidence="4">Possesses non-specific lipolytic acyl hydrolase (LAH) activity. Hydrolyzes phospholipids as well as galactolipids. May play a role in disease resistance.</text>
</comment>
<proteinExistence type="inferred from homology"/>
<organism evidence="8 9">
    <name type="scientific">Eleusine coracana subsp. coracana</name>
    <dbReference type="NCBI Taxonomy" id="191504"/>
    <lineage>
        <taxon>Eukaryota</taxon>
        <taxon>Viridiplantae</taxon>
        <taxon>Streptophyta</taxon>
        <taxon>Embryophyta</taxon>
        <taxon>Tracheophyta</taxon>
        <taxon>Spermatophyta</taxon>
        <taxon>Magnoliopsida</taxon>
        <taxon>Liliopsida</taxon>
        <taxon>Poales</taxon>
        <taxon>Poaceae</taxon>
        <taxon>PACMAD clade</taxon>
        <taxon>Chloridoideae</taxon>
        <taxon>Cynodonteae</taxon>
        <taxon>Eleusininae</taxon>
        <taxon>Eleusine</taxon>
    </lineage>
</organism>
<evidence type="ECO:0000259" key="7">
    <source>
        <dbReference type="PROSITE" id="PS51635"/>
    </source>
</evidence>
<keyword evidence="5 6" id="KW-0378">Hydrolase</keyword>
<evidence type="ECO:0000256" key="5">
    <source>
        <dbReference type="PROSITE-ProRule" id="PRU01161"/>
    </source>
</evidence>
<sequence>MASNGTCPMEVPQPPPWTGKLITILSIDGGGIRGLIPATIIACLESKLQELDGPDARIADYFDVIAGTSTGALLTAMLSAPDENTGRSSPARTSPLHEAPLPHAHVAFFRLLFLNSDGTCRIGFLTPMANILGRMRGPKYDGVFLHDKIKSLTRDVTISNTVTNVIVPAFDVKTLQPVIFSTYEAKADPLKDAHLSDICISTSAAPTYFPAHFFTTQSPKGQTREYHLVDGGVAANNPTMAAMSMLTKEVLRKNPDFRHGSRPTEYSNYLIISIGTGQPKQAQQYTAPECAKWGMLQWLYNGGFTPIIDMFSHASSDMDDSLMGDASSVDIATKENMEALIGVGKNLLQKPVSRVNIDTGMFEPVPCGCKTDVITNEKALADFAEKLSAERKQRISKQNKS</sequence>
<name>A0AAV5D3P9_ELECO</name>
<evidence type="ECO:0000313" key="9">
    <source>
        <dbReference type="Proteomes" id="UP001054889"/>
    </source>
</evidence>
<keyword evidence="3 5" id="KW-0443">Lipid metabolism</keyword>
<feature type="active site" description="Proton acceptor" evidence="5">
    <location>
        <position position="230"/>
    </location>
</feature>
<reference evidence="8" key="2">
    <citation type="submission" date="2021-12" db="EMBL/GenBank/DDBJ databases">
        <title>Resequencing data analysis of finger millet.</title>
        <authorList>
            <person name="Hatakeyama M."/>
            <person name="Aluri S."/>
            <person name="Balachadran M.T."/>
            <person name="Sivarajan S.R."/>
            <person name="Poveda L."/>
            <person name="Shimizu-Inatsugi R."/>
            <person name="Schlapbach R."/>
            <person name="Sreeman S.M."/>
            <person name="Shimizu K.K."/>
        </authorList>
    </citation>
    <scope>NUCLEOTIDE SEQUENCE</scope>
</reference>
<dbReference type="InterPro" id="IPR016035">
    <property type="entry name" value="Acyl_Trfase/lysoPLipase"/>
</dbReference>
<evidence type="ECO:0000256" key="6">
    <source>
        <dbReference type="RuleBase" id="RU361262"/>
    </source>
</evidence>
<dbReference type="PANTHER" id="PTHR32176:SF27">
    <property type="entry name" value="PATATIN"/>
    <property type="match status" value="1"/>
</dbReference>
<feature type="short sequence motif" description="DGA/G" evidence="5">
    <location>
        <begin position="230"/>
        <end position="232"/>
    </location>
</feature>
<accession>A0AAV5D3P9</accession>
<feature type="active site" description="Nucleophile" evidence="5">
    <location>
        <position position="69"/>
    </location>
</feature>
<dbReference type="PROSITE" id="PS51635">
    <property type="entry name" value="PNPLA"/>
    <property type="match status" value="1"/>
</dbReference>
<dbReference type="EMBL" id="BQKI01000011">
    <property type="protein sequence ID" value="GJN04890.1"/>
    <property type="molecule type" value="Genomic_DNA"/>
</dbReference>
<keyword evidence="9" id="KW-1185">Reference proteome</keyword>
<evidence type="ECO:0000256" key="4">
    <source>
        <dbReference type="ARBA" id="ARBA00025642"/>
    </source>
</evidence>
<feature type="short sequence motif" description="GXGXXG" evidence="5">
    <location>
        <begin position="29"/>
        <end position="34"/>
    </location>
</feature>